<dbReference type="Proteomes" id="UP001154282">
    <property type="component" value="Unassembled WGS sequence"/>
</dbReference>
<keyword evidence="1" id="KW-0677">Repeat</keyword>
<feature type="repeat" description="PPR" evidence="2">
    <location>
        <begin position="458"/>
        <end position="492"/>
    </location>
</feature>
<proteinExistence type="predicted"/>
<dbReference type="Pfam" id="PF20431">
    <property type="entry name" value="E_motif"/>
    <property type="match status" value="1"/>
</dbReference>
<dbReference type="InterPro" id="IPR011990">
    <property type="entry name" value="TPR-like_helical_dom_sf"/>
</dbReference>
<feature type="repeat" description="PPR" evidence="2">
    <location>
        <begin position="184"/>
        <end position="218"/>
    </location>
</feature>
<dbReference type="AlphaFoldDB" id="A0AAV0LDQ2"/>
<name>A0AAV0LDQ2_9ROSI</name>
<protein>
    <recommendedName>
        <fullName evidence="5">Chlororespiratory reduction 4</fullName>
    </recommendedName>
</protein>
<evidence type="ECO:0000313" key="3">
    <source>
        <dbReference type="EMBL" id="CAI0431929.1"/>
    </source>
</evidence>
<dbReference type="GO" id="GO:0003723">
    <property type="term" value="F:RNA binding"/>
    <property type="evidence" value="ECO:0007669"/>
    <property type="project" value="InterPro"/>
</dbReference>
<dbReference type="InterPro" id="IPR046848">
    <property type="entry name" value="E_motif"/>
</dbReference>
<dbReference type="EMBL" id="CAMGYJ010000006">
    <property type="protein sequence ID" value="CAI0431929.1"/>
    <property type="molecule type" value="Genomic_DNA"/>
</dbReference>
<dbReference type="Pfam" id="PF13041">
    <property type="entry name" value="PPR_2"/>
    <property type="match status" value="1"/>
</dbReference>
<accession>A0AAV0LDQ2</accession>
<dbReference type="Pfam" id="PF01535">
    <property type="entry name" value="PPR"/>
    <property type="match status" value="6"/>
</dbReference>
<dbReference type="FunFam" id="1.25.40.10:FF:000517">
    <property type="entry name" value="Pentatricopeptide repeat-containing protein At1g50270"/>
    <property type="match status" value="1"/>
</dbReference>
<evidence type="ECO:0000313" key="4">
    <source>
        <dbReference type="Proteomes" id="UP001154282"/>
    </source>
</evidence>
<dbReference type="PANTHER" id="PTHR47926">
    <property type="entry name" value="PENTATRICOPEPTIDE REPEAT-CONTAINING PROTEIN"/>
    <property type="match status" value="1"/>
</dbReference>
<dbReference type="PROSITE" id="PS51375">
    <property type="entry name" value="PPR"/>
    <property type="match status" value="6"/>
</dbReference>
<dbReference type="GO" id="GO:0009451">
    <property type="term" value="P:RNA modification"/>
    <property type="evidence" value="ECO:0007669"/>
    <property type="project" value="InterPro"/>
</dbReference>
<dbReference type="InterPro" id="IPR002885">
    <property type="entry name" value="PPR_rpt"/>
</dbReference>
<comment type="caution">
    <text evidence="3">The sequence shown here is derived from an EMBL/GenBank/DDBJ whole genome shotgun (WGS) entry which is preliminary data.</text>
</comment>
<dbReference type="FunFam" id="1.25.40.10:FF:000184">
    <property type="entry name" value="Pentatricopeptide repeat-containing protein, chloroplastic"/>
    <property type="match status" value="1"/>
</dbReference>
<feature type="repeat" description="PPR" evidence="2">
    <location>
        <begin position="387"/>
        <end position="421"/>
    </location>
</feature>
<dbReference type="SUPFAM" id="SSF48452">
    <property type="entry name" value="TPR-like"/>
    <property type="match status" value="1"/>
</dbReference>
<dbReference type="Gene3D" id="1.25.40.10">
    <property type="entry name" value="Tetratricopeptide repeat domain"/>
    <property type="match status" value="3"/>
</dbReference>
<evidence type="ECO:0000256" key="2">
    <source>
        <dbReference type="PROSITE-ProRule" id="PRU00708"/>
    </source>
</evidence>
<organism evidence="3 4">
    <name type="scientific">Linum tenue</name>
    <dbReference type="NCBI Taxonomy" id="586396"/>
    <lineage>
        <taxon>Eukaryota</taxon>
        <taxon>Viridiplantae</taxon>
        <taxon>Streptophyta</taxon>
        <taxon>Embryophyta</taxon>
        <taxon>Tracheophyta</taxon>
        <taxon>Spermatophyta</taxon>
        <taxon>Magnoliopsida</taxon>
        <taxon>eudicotyledons</taxon>
        <taxon>Gunneridae</taxon>
        <taxon>Pentapetalae</taxon>
        <taxon>rosids</taxon>
        <taxon>fabids</taxon>
        <taxon>Malpighiales</taxon>
        <taxon>Linaceae</taxon>
        <taxon>Linum</taxon>
    </lineage>
</organism>
<dbReference type="NCBIfam" id="TIGR00756">
    <property type="entry name" value="PPR"/>
    <property type="match status" value="6"/>
</dbReference>
<sequence>MAVLPVFYECRRSVVAKLLFLWHSCSIRQFEQIHCSVITSGQSHHNAFLLTELCSSLFIRRHPDHHRIRNYQSIVLHFSVHPPTIKLWNLFIRDFSKSSQPSAALLLYSRMRRNCLHPDMHTFPLLLKSFSKLRDQDPLLFFADIIKHGLDLDSFVRNSLISALANSGSPRLARQVFDENPQRDVIAWTSMIDGYVRNGSPGEGLECFLLMRSMGVKADEVTVVSALSAAGSLCYAWIGKWLHGFYVESGRVRWDVFVGSALVDMYMKCGHSDDARQVFDEMPTRNVVSWSCLVAGYVQLGRCKEALLIFQDMLTDNLRPNSKTLTSVLTACAQLGALDQGKWVHAYIDRNLIELNSILGTALIDMYVKCGCINEACFVFDKLPSKGLYTWTAMINGLAMNGDALGSLSFFSRMMCSGVQPNKVTFLGALSACSHGGLVEEGRKLFDEMRDKYHLDPDVDHYGCMVDLLGRAGYLEEAVKLIEEMPMEPSPSIWGALLGACVIHKNLELGEYIGNQLVNLQPDHSGWYSLLANVHLEHRKWDKAASVRKSMKMKGIDKIPGVSWIEVNGLIRDFVTSESLSDWELCEMMDSVWRHIVSSIYDHKVDNFNISGCGEGLKGVVL</sequence>
<feature type="repeat" description="PPR" evidence="2">
    <location>
        <begin position="286"/>
        <end position="320"/>
    </location>
</feature>
<evidence type="ECO:0000256" key="1">
    <source>
        <dbReference type="ARBA" id="ARBA00022737"/>
    </source>
</evidence>
<gene>
    <name evidence="3" type="ORF">LITE_LOCUS23218</name>
</gene>
<keyword evidence="4" id="KW-1185">Reference proteome</keyword>
<evidence type="ECO:0008006" key="5">
    <source>
        <dbReference type="Google" id="ProtNLM"/>
    </source>
</evidence>
<dbReference type="PANTHER" id="PTHR47926:SF463">
    <property type="entry name" value="PENTATRICOPEPTIDE REPEAT-CONTAINING PROTEIN"/>
    <property type="match status" value="1"/>
</dbReference>
<dbReference type="InterPro" id="IPR046960">
    <property type="entry name" value="PPR_At4g14850-like_plant"/>
</dbReference>
<feature type="repeat" description="PPR" evidence="2">
    <location>
        <begin position="255"/>
        <end position="285"/>
    </location>
</feature>
<dbReference type="Pfam" id="PF12854">
    <property type="entry name" value="PPR_1"/>
    <property type="match status" value="1"/>
</dbReference>
<reference evidence="3" key="1">
    <citation type="submission" date="2022-08" db="EMBL/GenBank/DDBJ databases">
        <authorList>
            <person name="Gutierrez-Valencia J."/>
        </authorList>
    </citation>
    <scope>NUCLEOTIDE SEQUENCE</scope>
</reference>
<feature type="repeat" description="PPR" evidence="2">
    <location>
        <begin position="84"/>
        <end position="118"/>
    </location>
</feature>
<dbReference type="FunFam" id="1.25.40.10:FF:000381">
    <property type="entry name" value="Pentatricopeptide repeat-containing protein"/>
    <property type="match status" value="1"/>
</dbReference>